<keyword evidence="5" id="KW-0249">Electron transport</keyword>
<dbReference type="SUPFAM" id="SSF52402">
    <property type="entry name" value="Adenine nucleotide alpha hydrolases-like"/>
    <property type="match status" value="1"/>
</dbReference>
<dbReference type="GO" id="GO:0009055">
    <property type="term" value="F:electron transfer activity"/>
    <property type="evidence" value="ECO:0007669"/>
    <property type="project" value="InterPro"/>
</dbReference>
<dbReference type="PIRSF" id="PIRSF000090">
    <property type="entry name" value="Beta-ETF"/>
    <property type="match status" value="1"/>
</dbReference>
<protein>
    <recommendedName>
        <fullName evidence="3">Electron transfer flavoprotein subunit beta</fullName>
    </recommendedName>
</protein>
<dbReference type="SMART" id="SM00893">
    <property type="entry name" value="ETF"/>
    <property type="match status" value="1"/>
</dbReference>
<sequence>MNIVVCVKQTIDTEAKIVLNSEGKIDANGVTLVINPLDEYAIEEALRMKEKFGGEVTVITLGGDQATATIRSALAMGADKAIHINDPALGEVDEGIAAAILAKTIETIPYDIILAGVMDTDHGSAQVAVRMAEKLGLPSISSVTKLDINGTQATALRVIDGGLATLEVALPAVITVVQGINEVRYPSVAGIMKAKKKPLTPLKLSDIGLDASGLALQAKVTQYTLPTPRQGGRILPGEAAEATHELARILREEAKVL</sequence>
<dbReference type="CDD" id="cd01714">
    <property type="entry name" value="ETF_beta"/>
    <property type="match status" value="1"/>
</dbReference>
<keyword evidence="4" id="KW-0813">Transport</keyword>
<evidence type="ECO:0000256" key="5">
    <source>
        <dbReference type="ARBA" id="ARBA00022982"/>
    </source>
</evidence>
<dbReference type="InterPro" id="IPR014729">
    <property type="entry name" value="Rossmann-like_a/b/a_fold"/>
</dbReference>
<dbReference type="InterPro" id="IPR033948">
    <property type="entry name" value="ETF_beta_N"/>
</dbReference>
<evidence type="ECO:0000259" key="6">
    <source>
        <dbReference type="SMART" id="SM00893"/>
    </source>
</evidence>
<dbReference type="RefSeq" id="WP_005816052.1">
    <property type="nucleotide sequence ID" value="NZ_CABKQQ010000056.1"/>
</dbReference>
<comment type="similarity">
    <text evidence="1">Belongs to the ETF beta-subunit/FixA family.</text>
</comment>
<dbReference type="InterPro" id="IPR012255">
    <property type="entry name" value="ETF_b"/>
</dbReference>
<dbReference type="PANTHER" id="PTHR21294:SF8">
    <property type="entry name" value="ELECTRON TRANSFER FLAVOPROTEIN SUBUNIT BETA"/>
    <property type="match status" value="1"/>
</dbReference>
<organism evidence="7">
    <name type="scientific">Desulfitobacterium hafniense</name>
    <name type="common">Desulfitobacterium frappieri</name>
    <dbReference type="NCBI Taxonomy" id="49338"/>
    <lineage>
        <taxon>Bacteria</taxon>
        <taxon>Bacillati</taxon>
        <taxon>Bacillota</taxon>
        <taxon>Clostridia</taxon>
        <taxon>Eubacteriales</taxon>
        <taxon>Desulfitobacteriaceae</taxon>
        <taxon>Desulfitobacterium</taxon>
    </lineage>
</organism>
<evidence type="ECO:0000256" key="3">
    <source>
        <dbReference type="ARBA" id="ARBA00016797"/>
    </source>
</evidence>
<feature type="domain" description="Electron transfer flavoprotein alpha/beta-subunit N-terminal" evidence="6">
    <location>
        <begin position="22"/>
        <end position="211"/>
    </location>
</feature>
<evidence type="ECO:0000256" key="4">
    <source>
        <dbReference type="ARBA" id="ARBA00022448"/>
    </source>
</evidence>
<dbReference type="GO" id="GO:0005829">
    <property type="term" value="C:cytosol"/>
    <property type="evidence" value="ECO:0007669"/>
    <property type="project" value="TreeGrafter"/>
</dbReference>
<reference evidence="7" key="1">
    <citation type="submission" date="2014-07" db="EMBL/GenBank/DDBJ databases">
        <authorList>
            <person name="Hornung V.Bastian."/>
        </authorList>
    </citation>
    <scope>NUCLEOTIDE SEQUENCE</scope>
    <source>
        <strain evidence="7">PCE-S</strain>
    </source>
</reference>
<dbReference type="InterPro" id="IPR014730">
    <property type="entry name" value="ETF_a/b_N"/>
</dbReference>
<evidence type="ECO:0000256" key="2">
    <source>
        <dbReference type="ARBA" id="ARBA00011355"/>
    </source>
</evidence>
<dbReference type="EMBL" id="LK996017">
    <property type="protein sequence ID" value="CDX01770.1"/>
    <property type="molecule type" value="Genomic_DNA"/>
</dbReference>
<comment type="subunit">
    <text evidence="2">Heterodimer of an alpha and a beta subunit.</text>
</comment>
<evidence type="ECO:0000256" key="1">
    <source>
        <dbReference type="ARBA" id="ARBA00007557"/>
    </source>
</evidence>
<dbReference type="PANTHER" id="PTHR21294">
    <property type="entry name" value="ELECTRON TRANSFER FLAVOPROTEIN BETA-SUBUNIT"/>
    <property type="match status" value="1"/>
</dbReference>
<gene>
    <name evidence="7" type="ORF">DPCES_1883</name>
</gene>
<accession>A0A098B093</accession>
<dbReference type="PATRIC" id="fig|49338.4.peg.2026"/>
<name>A0A098B093_DESHA</name>
<dbReference type="Pfam" id="PF01012">
    <property type="entry name" value="ETF"/>
    <property type="match status" value="1"/>
</dbReference>
<evidence type="ECO:0000313" key="7">
    <source>
        <dbReference type="EMBL" id="CDX01770.1"/>
    </source>
</evidence>
<dbReference type="Gene3D" id="3.40.50.620">
    <property type="entry name" value="HUPs"/>
    <property type="match status" value="1"/>
</dbReference>
<proteinExistence type="inferred from homology"/>
<dbReference type="AlphaFoldDB" id="A0A098B093"/>